<sequence>MSDIIQLGRSVRWEDLDKLTTLDTRRHSLYHGVCGLGLSITGGNLLTLKRYSIGSLTLTCGLILILLAFFNFNFAGIRVVLISTFIVVICALADKVISKIDESETERRFHNFEYEEDKYNGTPSESREIWNLIVSGVLLLTEIILSLATYATIIDFGDDVQREELVEQGFTKVTGIIGEKRHLPKATSHNYTIIPQSALGYITDNYDLIEQIELEQAQQMELDDEIIMCMAQEADPDD</sequence>
<organism evidence="2 3">
    <name type="scientific">Oikopleura dioica</name>
    <name type="common">Tunicate</name>
    <dbReference type="NCBI Taxonomy" id="34765"/>
    <lineage>
        <taxon>Eukaryota</taxon>
        <taxon>Metazoa</taxon>
        <taxon>Chordata</taxon>
        <taxon>Tunicata</taxon>
        <taxon>Appendicularia</taxon>
        <taxon>Copelata</taxon>
        <taxon>Oikopleuridae</taxon>
        <taxon>Oikopleura</taxon>
    </lineage>
</organism>
<keyword evidence="1" id="KW-1133">Transmembrane helix</keyword>
<evidence type="ECO:0000256" key="1">
    <source>
        <dbReference type="SAM" id="Phobius"/>
    </source>
</evidence>
<evidence type="ECO:0000313" key="3">
    <source>
        <dbReference type="Proteomes" id="UP001158576"/>
    </source>
</evidence>
<proteinExistence type="predicted"/>
<keyword evidence="1" id="KW-0812">Transmembrane</keyword>
<feature type="transmembrane region" description="Helical" evidence="1">
    <location>
        <begin position="79"/>
        <end position="97"/>
    </location>
</feature>
<accession>A0ABN7SK68</accession>
<protein>
    <submittedName>
        <fullName evidence="2">Oidioi.mRNA.OKI2018_I69.XSR.g16188.t1.cds</fullName>
    </submittedName>
</protein>
<dbReference type="EMBL" id="OU015569">
    <property type="protein sequence ID" value="CAG5099032.1"/>
    <property type="molecule type" value="Genomic_DNA"/>
</dbReference>
<dbReference type="Proteomes" id="UP001158576">
    <property type="component" value="Chromosome XSR"/>
</dbReference>
<feature type="transmembrane region" description="Helical" evidence="1">
    <location>
        <begin position="53"/>
        <end position="72"/>
    </location>
</feature>
<feature type="transmembrane region" description="Helical" evidence="1">
    <location>
        <begin position="129"/>
        <end position="153"/>
    </location>
</feature>
<keyword evidence="1" id="KW-0472">Membrane</keyword>
<reference evidence="2 3" key="1">
    <citation type="submission" date="2021-04" db="EMBL/GenBank/DDBJ databases">
        <authorList>
            <person name="Bliznina A."/>
        </authorList>
    </citation>
    <scope>NUCLEOTIDE SEQUENCE [LARGE SCALE GENOMIC DNA]</scope>
</reference>
<name>A0ABN7SK68_OIKDI</name>
<evidence type="ECO:0000313" key="2">
    <source>
        <dbReference type="EMBL" id="CAG5099032.1"/>
    </source>
</evidence>
<gene>
    <name evidence="2" type="ORF">OKIOD_LOCUS7746</name>
</gene>
<keyword evidence="3" id="KW-1185">Reference proteome</keyword>